<dbReference type="InterPro" id="IPR051292">
    <property type="entry name" value="Xyl/GlcA_transferase"/>
</dbReference>
<keyword evidence="2" id="KW-0812">Transmembrane</keyword>
<reference evidence="7 8" key="1">
    <citation type="submission" date="2023-05" db="EMBL/GenBank/DDBJ databases">
        <title>B98-5 Cell Line De Novo Hybrid Assembly: An Optical Mapping Approach.</title>
        <authorList>
            <person name="Kananen K."/>
            <person name="Auerbach J.A."/>
            <person name="Kautto E."/>
            <person name="Blachly J.S."/>
        </authorList>
    </citation>
    <scope>NUCLEOTIDE SEQUENCE [LARGE SCALE GENOMIC DNA]</scope>
    <source>
        <strain evidence="7">B95-8</strain>
        <tissue evidence="7">Cell line</tissue>
    </source>
</reference>
<keyword evidence="5" id="KW-0472">Membrane</keyword>
<accession>A0ABQ9WMF6</accession>
<evidence type="ECO:0000313" key="8">
    <source>
        <dbReference type="Proteomes" id="UP001266305"/>
    </source>
</evidence>
<keyword evidence="3" id="KW-0735">Signal-anchor</keyword>
<evidence type="ECO:0000313" key="7">
    <source>
        <dbReference type="EMBL" id="KAK2121447.1"/>
    </source>
</evidence>
<keyword evidence="8" id="KW-1185">Reference proteome</keyword>
<evidence type="ECO:0000256" key="2">
    <source>
        <dbReference type="ARBA" id="ARBA00022692"/>
    </source>
</evidence>
<sequence>MVQVPRSPFVSSRLQMLEAICKHWEGPISLALYLSDAEAQQFLRYAQGSEVLMSRHNVGYHIVYKEGQFYPVNLLRNVAMKHISTPYMFLSDIDFLPMYGLYEYLR</sequence>
<dbReference type="EMBL" id="JASSZA010000001">
    <property type="protein sequence ID" value="KAK2121447.1"/>
    <property type="molecule type" value="Genomic_DNA"/>
</dbReference>
<protein>
    <submittedName>
        <fullName evidence="7">Xylosyl- and glucuronyltransferase large1</fullName>
    </submittedName>
</protein>
<evidence type="ECO:0000256" key="6">
    <source>
        <dbReference type="ARBA" id="ARBA00023180"/>
    </source>
</evidence>
<evidence type="ECO:0000256" key="5">
    <source>
        <dbReference type="ARBA" id="ARBA00023136"/>
    </source>
</evidence>
<evidence type="ECO:0000256" key="4">
    <source>
        <dbReference type="ARBA" id="ARBA00022989"/>
    </source>
</evidence>
<comment type="caution">
    <text evidence="7">The sequence shown here is derived from an EMBL/GenBank/DDBJ whole genome shotgun (WGS) entry which is preliminary data.</text>
</comment>
<organism evidence="7 8">
    <name type="scientific">Saguinus oedipus</name>
    <name type="common">Cotton-top tamarin</name>
    <name type="synonym">Oedipomidas oedipus</name>
    <dbReference type="NCBI Taxonomy" id="9490"/>
    <lineage>
        <taxon>Eukaryota</taxon>
        <taxon>Metazoa</taxon>
        <taxon>Chordata</taxon>
        <taxon>Craniata</taxon>
        <taxon>Vertebrata</taxon>
        <taxon>Euteleostomi</taxon>
        <taxon>Mammalia</taxon>
        <taxon>Eutheria</taxon>
        <taxon>Euarchontoglires</taxon>
        <taxon>Primates</taxon>
        <taxon>Haplorrhini</taxon>
        <taxon>Platyrrhini</taxon>
        <taxon>Cebidae</taxon>
        <taxon>Callitrichinae</taxon>
        <taxon>Saguinus</taxon>
    </lineage>
</organism>
<proteinExistence type="predicted"/>
<gene>
    <name evidence="7" type="primary">LARGE1_1</name>
    <name evidence="7" type="ORF">P7K49_002833</name>
</gene>
<keyword evidence="4" id="KW-1133">Transmembrane helix</keyword>
<dbReference type="PANTHER" id="PTHR12270:SF48">
    <property type="entry name" value="XYLOSYL- AND GLUCURONYLTRANSFERASE LARGE1"/>
    <property type="match status" value="1"/>
</dbReference>
<name>A0ABQ9WMF6_SAGOE</name>
<comment type="subcellular location">
    <subcellularLocation>
        <location evidence="1">Membrane</location>
        <topology evidence="1">Single-pass type II membrane protein</topology>
    </subcellularLocation>
</comment>
<dbReference type="PANTHER" id="PTHR12270">
    <property type="entry name" value="GLYCOSYLTRANSFERASE-RELATED"/>
    <property type="match status" value="1"/>
</dbReference>
<evidence type="ECO:0000256" key="3">
    <source>
        <dbReference type="ARBA" id="ARBA00022968"/>
    </source>
</evidence>
<keyword evidence="6" id="KW-0325">Glycoprotein</keyword>
<evidence type="ECO:0000256" key="1">
    <source>
        <dbReference type="ARBA" id="ARBA00004606"/>
    </source>
</evidence>
<dbReference type="Pfam" id="PF13896">
    <property type="entry name" value="Glyco_transf_49"/>
    <property type="match status" value="1"/>
</dbReference>
<dbReference type="Proteomes" id="UP001266305">
    <property type="component" value="Unassembled WGS sequence"/>
</dbReference>